<comment type="similarity">
    <text evidence="7">Belongs to the binding-protein-dependent transport system permease family.</text>
</comment>
<dbReference type="EMBL" id="DSYK01000365">
    <property type="protein sequence ID" value="HGS21662.1"/>
    <property type="molecule type" value="Genomic_DNA"/>
</dbReference>
<dbReference type="InterPro" id="IPR035906">
    <property type="entry name" value="MetI-like_sf"/>
</dbReference>
<gene>
    <name evidence="9" type="ORF">ENT37_07320</name>
</gene>
<dbReference type="PROSITE" id="PS50928">
    <property type="entry name" value="ABC_TM1"/>
    <property type="match status" value="1"/>
</dbReference>
<dbReference type="Gene3D" id="1.10.3720.10">
    <property type="entry name" value="MetI-like"/>
    <property type="match status" value="1"/>
</dbReference>
<evidence type="ECO:0000256" key="7">
    <source>
        <dbReference type="RuleBase" id="RU363032"/>
    </source>
</evidence>
<accession>A0A7C4KH52</accession>
<keyword evidence="5 7" id="KW-1133">Transmembrane helix</keyword>
<feature type="transmembrane region" description="Helical" evidence="7">
    <location>
        <begin position="100"/>
        <end position="121"/>
    </location>
</feature>
<sequence>MDSQINLLEKQKDLSIPIWRRKSFLQTNHTLLVYILLFGLSILVMMPLGWMLTAALKPAGNMVYTLPPQWFPTEYFHVENFWLVLINKQFPLLRPFLNTLLLIVLNISGVLISNTLIAYGFAHYRFPHRETLFQLVILTMLIPGVVLMIPSFLLFLQLGWYNTYLPLWVPAFFGTPFYIFITRQFMRSIPPEMLDAARIDGAGVLGTYRHIVMPLVKPVLVVMTVFTFQDVWSDFIGPLLYVSDEAKFTLPFALAYFRAQSTHAATQGANSSMHLLMAGTVLITLPPLLLYFTVQKQLIGGIARVGLKG</sequence>
<evidence type="ECO:0000256" key="3">
    <source>
        <dbReference type="ARBA" id="ARBA00022475"/>
    </source>
</evidence>
<feature type="transmembrane region" description="Helical" evidence="7">
    <location>
        <begin position="275"/>
        <end position="294"/>
    </location>
</feature>
<evidence type="ECO:0000313" key="9">
    <source>
        <dbReference type="EMBL" id="HGS21662.1"/>
    </source>
</evidence>
<comment type="caution">
    <text evidence="9">The sequence shown here is derived from an EMBL/GenBank/DDBJ whole genome shotgun (WGS) entry which is preliminary data.</text>
</comment>
<feature type="transmembrane region" description="Helical" evidence="7">
    <location>
        <begin position="164"/>
        <end position="181"/>
    </location>
</feature>
<dbReference type="PANTHER" id="PTHR43744:SF12">
    <property type="entry name" value="ABC TRANSPORTER PERMEASE PROTEIN MG189-RELATED"/>
    <property type="match status" value="1"/>
</dbReference>
<feature type="domain" description="ABC transmembrane type-1" evidence="8">
    <location>
        <begin position="96"/>
        <end position="294"/>
    </location>
</feature>
<reference evidence="9" key="1">
    <citation type="journal article" date="2020" name="mSystems">
        <title>Genome- and Community-Level Interaction Insights into Carbon Utilization and Element Cycling Functions of Hydrothermarchaeota in Hydrothermal Sediment.</title>
        <authorList>
            <person name="Zhou Z."/>
            <person name="Liu Y."/>
            <person name="Xu W."/>
            <person name="Pan J."/>
            <person name="Luo Z.H."/>
            <person name="Li M."/>
        </authorList>
    </citation>
    <scope>NUCLEOTIDE SEQUENCE [LARGE SCALE GENOMIC DNA]</scope>
    <source>
        <strain evidence="9">SpSt-573</strain>
    </source>
</reference>
<dbReference type="InterPro" id="IPR000515">
    <property type="entry name" value="MetI-like"/>
</dbReference>
<dbReference type="SUPFAM" id="SSF161098">
    <property type="entry name" value="MetI-like"/>
    <property type="match status" value="1"/>
</dbReference>
<name>A0A7C4KH52_9CHLR</name>
<keyword evidence="4 7" id="KW-0812">Transmembrane</keyword>
<feature type="transmembrane region" description="Helical" evidence="7">
    <location>
        <begin position="31"/>
        <end position="52"/>
    </location>
</feature>
<evidence type="ECO:0000259" key="8">
    <source>
        <dbReference type="PROSITE" id="PS50928"/>
    </source>
</evidence>
<keyword evidence="6 7" id="KW-0472">Membrane</keyword>
<evidence type="ECO:0000256" key="1">
    <source>
        <dbReference type="ARBA" id="ARBA00004651"/>
    </source>
</evidence>
<feature type="transmembrane region" description="Helical" evidence="7">
    <location>
        <begin position="133"/>
        <end position="158"/>
    </location>
</feature>
<evidence type="ECO:0000256" key="5">
    <source>
        <dbReference type="ARBA" id="ARBA00022989"/>
    </source>
</evidence>
<evidence type="ECO:0000256" key="4">
    <source>
        <dbReference type="ARBA" id="ARBA00022692"/>
    </source>
</evidence>
<dbReference type="Pfam" id="PF00528">
    <property type="entry name" value="BPD_transp_1"/>
    <property type="match status" value="1"/>
</dbReference>
<evidence type="ECO:0000256" key="2">
    <source>
        <dbReference type="ARBA" id="ARBA00022448"/>
    </source>
</evidence>
<dbReference type="AlphaFoldDB" id="A0A7C4KH52"/>
<proteinExistence type="inferred from homology"/>
<dbReference type="CDD" id="cd06261">
    <property type="entry name" value="TM_PBP2"/>
    <property type="match status" value="1"/>
</dbReference>
<keyword evidence="3" id="KW-1003">Cell membrane</keyword>
<protein>
    <submittedName>
        <fullName evidence="9">Carbohydrate ABC transporter permease</fullName>
    </submittedName>
</protein>
<evidence type="ECO:0000256" key="6">
    <source>
        <dbReference type="ARBA" id="ARBA00023136"/>
    </source>
</evidence>
<dbReference type="GO" id="GO:0055085">
    <property type="term" value="P:transmembrane transport"/>
    <property type="evidence" value="ECO:0007669"/>
    <property type="project" value="InterPro"/>
</dbReference>
<dbReference type="GO" id="GO:0005886">
    <property type="term" value="C:plasma membrane"/>
    <property type="evidence" value="ECO:0007669"/>
    <property type="project" value="UniProtKB-SubCell"/>
</dbReference>
<organism evidence="9">
    <name type="scientific">Anaerolinea thermolimosa</name>
    <dbReference type="NCBI Taxonomy" id="229919"/>
    <lineage>
        <taxon>Bacteria</taxon>
        <taxon>Bacillati</taxon>
        <taxon>Chloroflexota</taxon>
        <taxon>Anaerolineae</taxon>
        <taxon>Anaerolineales</taxon>
        <taxon>Anaerolineaceae</taxon>
        <taxon>Anaerolinea</taxon>
    </lineage>
</organism>
<comment type="subcellular location">
    <subcellularLocation>
        <location evidence="1 7">Cell membrane</location>
        <topology evidence="1 7">Multi-pass membrane protein</topology>
    </subcellularLocation>
</comment>
<keyword evidence="2 7" id="KW-0813">Transport</keyword>
<dbReference type="PANTHER" id="PTHR43744">
    <property type="entry name" value="ABC TRANSPORTER PERMEASE PROTEIN MG189-RELATED-RELATED"/>
    <property type="match status" value="1"/>
</dbReference>